<dbReference type="Proteomes" id="UP000220836">
    <property type="component" value="Unassembled WGS sequence"/>
</dbReference>
<dbReference type="GO" id="GO:0004222">
    <property type="term" value="F:metalloendopeptidase activity"/>
    <property type="evidence" value="ECO:0007669"/>
    <property type="project" value="TreeGrafter"/>
</dbReference>
<protein>
    <submittedName>
        <fullName evidence="3">Murein DD-endopeptidase MepM</fullName>
        <ecNumber evidence="3">3.4.24.-</ecNumber>
    </submittedName>
</protein>
<feature type="chain" id="PRO_5013257838" evidence="1">
    <location>
        <begin position="22"/>
        <end position="320"/>
    </location>
</feature>
<evidence type="ECO:0000313" key="3">
    <source>
        <dbReference type="EMBL" id="SMX48858.1"/>
    </source>
</evidence>
<dbReference type="PANTHER" id="PTHR21666:SF270">
    <property type="entry name" value="MUREIN HYDROLASE ACTIVATOR ENVC"/>
    <property type="match status" value="1"/>
</dbReference>
<dbReference type="InterPro" id="IPR016047">
    <property type="entry name" value="M23ase_b-sheet_dom"/>
</dbReference>
<evidence type="ECO:0000259" key="2">
    <source>
        <dbReference type="Pfam" id="PF01551"/>
    </source>
</evidence>
<dbReference type="SUPFAM" id="SSF51261">
    <property type="entry name" value="Duplicated hybrid motif"/>
    <property type="match status" value="1"/>
</dbReference>
<dbReference type="RefSeq" id="WP_097806420.1">
    <property type="nucleotide sequence ID" value="NZ_FXYH01000019.1"/>
</dbReference>
<proteinExistence type="predicted"/>
<keyword evidence="1" id="KW-0732">Signal</keyword>
<dbReference type="CDD" id="cd12797">
    <property type="entry name" value="M23_peptidase"/>
    <property type="match status" value="1"/>
</dbReference>
<dbReference type="InterPro" id="IPR011055">
    <property type="entry name" value="Dup_hybrid_motif"/>
</dbReference>
<dbReference type="OrthoDB" id="5489603at2"/>
<dbReference type="EMBL" id="FXYH01000019">
    <property type="protein sequence ID" value="SMX48858.1"/>
    <property type="molecule type" value="Genomic_DNA"/>
</dbReference>
<organism evidence="3 4">
    <name type="scientific">Pelagimonas varians</name>
    <dbReference type="NCBI Taxonomy" id="696760"/>
    <lineage>
        <taxon>Bacteria</taxon>
        <taxon>Pseudomonadati</taxon>
        <taxon>Pseudomonadota</taxon>
        <taxon>Alphaproteobacteria</taxon>
        <taxon>Rhodobacterales</taxon>
        <taxon>Roseobacteraceae</taxon>
        <taxon>Pelagimonas</taxon>
    </lineage>
</organism>
<gene>
    <name evidence="3" type="primary">mepM_2</name>
    <name evidence="3" type="ORF">PEV8663_03983</name>
</gene>
<evidence type="ECO:0000313" key="4">
    <source>
        <dbReference type="Proteomes" id="UP000220836"/>
    </source>
</evidence>
<feature type="signal peptide" evidence="1">
    <location>
        <begin position="1"/>
        <end position="21"/>
    </location>
</feature>
<dbReference type="EC" id="3.4.24.-" evidence="3"/>
<dbReference type="Pfam" id="PF01551">
    <property type="entry name" value="Peptidase_M23"/>
    <property type="match status" value="1"/>
</dbReference>
<accession>A0A238L1P1</accession>
<feature type="domain" description="M23ase beta-sheet core" evidence="2">
    <location>
        <begin position="66"/>
        <end position="180"/>
    </location>
</feature>
<sequence>MRVSALALAGAIAACATYTQAEELRLGLPIECEIGISCHISDYVDHNTQPDVQTDHACNFNSRDGHKGTDFALVSYDAYEHGVEIRAAANGTVRAVRDEMQDDRLMRGVTDQNACGNAVVLDHSDGWQTWYCHMKLGSIAVQPGDQVSRGDALGLVGLSGQTNHPHLHFQLLQGTDLVDPFQPGPLDQCKVDSASMWEVPIPYTQTGFLTAGFSNQVPTLKAVSDGTALAERIANSQPIVMFMNAAYAEHGDVLRFSARGPDGIIFDHDMILKSPKIQQMQAFGRKAPGNGWATGDYLGNIWLTRKGKIIAHRFTHLVVE</sequence>
<dbReference type="Gene3D" id="2.70.70.10">
    <property type="entry name" value="Glucose Permease (Domain IIA)"/>
    <property type="match status" value="1"/>
</dbReference>
<dbReference type="AlphaFoldDB" id="A0A238L1P1"/>
<dbReference type="InterPro" id="IPR050570">
    <property type="entry name" value="Cell_wall_metabolism_enzyme"/>
</dbReference>
<reference evidence="3 4" key="1">
    <citation type="submission" date="2017-05" db="EMBL/GenBank/DDBJ databases">
        <authorList>
            <person name="Song R."/>
            <person name="Chenine A.L."/>
            <person name="Ruprecht R.M."/>
        </authorList>
    </citation>
    <scope>NUCLEOTIDE SEQUENCE [LARGE SCALE GENOMIC DNA]</scope>
    <source>
        <strain evidence="3 4">CECT 8663</strain>
    </source>
</reference>
<dbReference type="PANTHER" id="PTHR21666">
    <property type="entry name" value="PEPTIDASE-RELATED"/>
    <property type="match status" value="1"/>
</dbReference>
<keyword evidence="3" id="KW-0378">Hydrolase</keyword>
<name>A0A238L1P1_9RHOB</name>
<evidence type="ECO:0000256" key="1">
    <source>
        <dbReference type="SAM" id="SignalP"/>
    </source>
</evidence>
<keyword evidence="4" id="KW-1185">Reference proteome</keyword>
<dbReference type="PROSITE" id="PS51257">
    <property type="entry name" value="PROKAR_LIPOPROTEIN"/>
    <property type="match status" value="1"/>
</dbReference>